<name>A0A1G4EF74_PLAVI</name>
<evidence type="ECO:0000313" key="2">
    <source>
        <dbReference type="EMBL" id="SCA83368.1"/>
    </source>
</evidence>
<gene>
    <name evidence="2" type="ORF">PVT01_000008400</name>
</gene>
<evidence type="ECO:0000313" key="3">
    <source>
        <dbReference type="Proteomes" id="UP000196402"/>
    </source>
</evidence>
<dbReference type="AlphaFoldDB" id="A0A1G4EF74"/>
<evidence type="ECO:0008006" key="4">
    <source>
        <dbReference type="Google" id="ProtNLM"/>
    </source>
</evidence>
<accession>A0A1G4EF74</accession>
<proteinExistence type="predicted"/>
<feature type="compositionally biased region" description="Polar residues" evidence="1">
    <location>
        <begin position="455"/>
        <end position="477"/>
    </location>
</feature>
<dbReference type="VEuPathDB" id="PlasmoDB:PVP01_0002320"/>
<feature type="region of interest" description="Disordered" evidence="1">
    <location>
        <begin position="105"/>
        <end position="234"/>
    </location>
</feature>
<feature type="region of interest" description="Disordered" evidence="1">
    <location>
        <begin position="450"/>
        <end position="481"/>
    </location>
</feature>
<feature type="compositionally biased region" description="Polar residues" evidence="1">
    <location>
        <begin position="184"/>
        <end position="193"/>
    </location>
</feature>
<dbReference type="EMBL" id="FLYH01000009">
    <property type="protein sequence ID" value="SCA83368.1"/>
    <property type="molecule type" value="Genomic_DNA"/>
</dbReference>
<dbReference type="Proteomes" id="UP000196402">
    <property type="component" value="Unassembled WGS sequence"/>
</dbReference>
<organism evidence="2 3">
    <name type="scientific">Plasmodium vivax</name>
    <name type="common">malaria parasite P. vivax</name>
    <dbReference type="NCBI Taxonomy" id="5855"/>
    <lineage>
        <taxon>Eukaryota</taxon>
        <taxon>Sar</taxon>
        <taxon>Alveolata</taxon>
        <taxon>Apicomplexa</taxon>
        <taxon>Aconoidasida</taxon>
        <taxon>Haemosporida</taxon>
        <taxon>Plasmodiidae</taxon>
        <taxon>Plasmodium</taxon>
        <taxon>Plasmodium (Plasmodium)</taxon>
    </lineage>
</organism>
<sequence>MTTRGYGIFGNANNMFKQYRACISEYFKVKSEIEQKIGQLKKGGHSHFCRKCRALKEHIIAENERFNNCQLRNSKQLKLIDDDDNIKSFVEECIDNPTCFINRTRSSKKTAAPARASAGKDKQQSGGDSKTSKHGGSPIKVSPGQDKNRASGKVITEEKIIPQKPDGINTPHNSGEAQKEASKQIANTPSSASGRIKTQEQKTSPLVHPPVSETYSRPSASIHGTSDGEYDTNKSSHAVDVSEDKAKNNILVDKVVHIDKFKNQGEGGEVPVIVISDAADISFVRDDPGVKTKVDRGVCGATSDEKEPCQTNAVMRASRTASSSDMSAGIVGKDLRYSDEDARGEVSVDVSNAAEITLDEFICSEYDFDEVFSSETLNSALQPDKMNLNTGENTERAVLSQGQKIIVTKGVSELSTCHTTGALLSTSRCVPSNSGAASAVYPHKEIFSGQHENNDQVLSRQDTRELVQSNQQESPQEGQLHYKEELSLREDEHPGGKHYIIQDIVQHLHFQRNCNFRQSIYFPRRERSI</sequence>
<evidence type="ECO:0000256" key="1">
    <source>
        <dbReference type="SAM" id="MobiDB-lite"/>
    </source>
</evidence>
<reference evidence="2 3" key="1">
    <citation type="submission" date="2016-07" db="EMBL/GenBank/DDBJ databases">
        <authorList>
            <consortium name="Pathogen Informatics"/>
        </authorList>
    </citation>
    <scope>NUCLEOTIDE SEQUENCE [LARGE SCALE GENOMIC DNA]</scope>
</reference>
<protein>
    <recommendedName>
        <fullName evidence="4">VIR protein</fullName>
    </recommendedName>
</protein>
<feature type="compositionally biased region" description="Polar residues" evidence="1">
    <location>
        <begin position="213"/>
        <end position="224"/>
    </location>
</feature>